<keyword evidence="1" id="KW-1133">Transmembrane helix</keyword>
<keyword evidence="1" id="KW-0812">Transmembrane</keyword>
<proteinExistence type="predicted"/>
<evidence type="ECO:0000313" key="3">
    <source>
        <dbReference type="Proteomes" id="UP001146793"/>
    </source>
</evidence>
<organism evidence="2 3">
    <name type="scientific">Anaeramoeba flamelloides</name>
    <dbReference type="NCBI Taxonomy" id="1746091"/>
    <lineage>
        <taxon>Eukaryota</taxon>
        <taxon>Metamonada</taxon>
        <taxon>Anaeramoebidae</taxon>
        <taxon>Anaeramoeba</taxon>
    </lineage>
</organism>
<feature type="transmembrane region" description="Helical" evidence="1">
    <location>
        <begin position="469"/>
        <end position="488"/>
    </location>
</feature>
<gene>
    <name evidence="2" type="ORF">M0812_17079</name>
</gene>
<sequence length="534" mass="61252">METFTPIYLFVIILILNVNNNSFFPAVKCSEANTFKFKISGNEFPVTNYTYGEQTKESITPLSDMNFLAIWQSAAQDGSGLGIIGRQFDATFRGTPISRGKEFLVKGNTEGNQQAPSTLYLTKELIAIVWESTVLNEQVSGIYLQVYFCRMQETPRKIGHEIRLDVPSSETSSKNPYFQRLNSQLAVVAWEKYFIKDNSKSIIEGKVIQITGNGTNLDIFVSFTIEPELKKHNYFRPSIAILEKVNHFVVVWKNEDTSTEPTRTNIKAQLFQYLEKSNARSIISVGQQLLITNLSNRSSDSPSVIPYFNDGFVVIYRKLNSFGSEYEIYANLIYPDFSKGTHNIGKEFRISELQGGITKKSPTVVNINEHIFLALWSQYSPNSKTFQIFGRLYTFKAFYEQPTAINEPQIINKENGFDHDYPQASYLDLTKIIILYQSKDQDLHKQGIFGQLYTLTEYTSSKRKNLVNIILRGLFIILALIATIIIIWKKVSKPKDFVKNENYQEIPLSYNIKNSKRQIEKESLFQDDDVSEWI</sequence>
<dbReference type="EMBL" id="JANTQA010000033">
    <property type="protein sequence ID" value="KAJ3437903.1"/>
    <property type="molecule type" value="Genomic_DNA"/>
</dbReference>
<accession>A0AAV7Z772</accession>
<name>A0AAV7Z772_9EUKA</name>
<dbReference type="AlphaFoldDB" id="A0AAV7Z772"/>
<evidence type="ECO:0000256" key="1">
    <source>
        <dbReference type="SAM" id="Phobius"/>
    </source>
</evidence>
<comment type="caution">
    <text evidence="2">The sequence shown here is derived from an EMBL/GenBank/DDBJ whole genome shotgun (WGS) entry which is preliminary data.</text>
</comment>
<evidence type="ECO:0000313" key="2">
    <source>
        <dbReference type="EMBL" id="KAJ3437903.1"/>
    </source>
</evidence>
<reference evidence="2" key="1">
    <citation type="submission" date="2022-08" db="EMBL/GenBank/DDBJ databases">
        <title>Novel sulphate-reducing endosymbionts in the free-living metamonad Anaeramoeba.</title>
        <authorList>
            <person name="Jerlstrom-Hultqvist J."/>
            <person name="Cepicka I."/>
            <person name="Gallot-Lavallee L."/>
            <person name="Salas-Leiva D."/>
            <person name="Curtis B.A."/>
            <person name="Zahonova K."/>
            <person name="Pipaliya S."/>
            <person name="Dacks J."/>
            <person name="Roger A.J."/>
        </authorList>
    </citation>
    <scope>NUCLEOTIDE SEQUENCE</scope>
    <source>
        <strain evidence="2">Busselton2</strain>
    </source>
</reference>
<protein>
    <submittedName>
        <fullName evidence="2">Uncharacterized protein</fullName>
    </submittedName>
</protein>
<dbReference type="Proteomes" id="UP001146793">
    <property type="component" value="Unassembled WGS sequence"/>
</dbReference>
<keyword evidence="1" id="KW-0472">Membrane</keyword>